<dbReference type="GO" id="GO:0005524">
    <property type="term" value="F:ATP binding"/>
    <property type="evidence" value="ECO:0007669"/>
    <property type="project" value="UniProtKB-KW"/>
</dbReference>
<keyword evidence="1" id="KW-0813">Transport</keyword>
<name>A0ABS7E1H5_9GAMM</name>
<keyword evidence="2" id="KW-0547">Nucleotide-binding</keyword>
<dbReference type="CDD" id="cd03230">
    <property type="entry name" value="ABC_DR_subfamily_A"/>
    <property type="match status" value="1"/>
</dbReference>
<dbReference type="InterPro" id="IPR051782">
    <property type="entry name" value="ABC_Transporter_VariousFunc"/>
</dbReference>
<evidence type="ECO:0000313" key="5">
    <source>
        <dbReference type="EMBL" id="MBW8182862.1"/>
    </source>
</evidence>
<proteinExistence type="predicted"/>
<dbReference type="RefSeq" id="WP_220108512.1">
    <property type="nucleotide sequence ID" value="NZ_JAHZST010000002.1"/>
</dbReference>
<dbReference type="InterPro" id="IPR003439">
    <property type="entry name" value="ABC_transporter-like_ATP-bd"/>
</dbReference>
<dbReference type="EMBL" id="JAHZST010000002">
    <property type="protein sequence ID" value="MBW8182862.1"/>
    <property type="molecule type" value="Genomic_DNA"/>
</dbReference>
<evidence type="ECO:0000313" key="6">
    <source>
        <dbReference type="Proteomes" id="UP001195963"/>
    </source>
</evidence>
<gene>
    <name evidence="5" type="ORF">K0625_04225</name>
</gene>
<evidence type="ECO:0000256" key="1">
    <source>
        <dbReference type="ARBA" id="ARBA00022448"/>
    </source>
</evidence>
<evidence type="ECO:0000256" key="3">
    <source>
        <dbReference type="ARBA" id="ARBA00022840"/>
    </source>
</evidence>
<keyword evidence="5" id="KW-0378">Hydrolase</keyword>
<organism evidence="5 6">
    <name type="scientific">Shewanella nanhaiensis</name>
    <dbReference type="NCBI Taxonomy" id="2864872"/>
    <lineage>
        <taxon>Bacteria</taxon>
        <taxon>Pseudomonadati</taxon>
        <taxon>Pseudomonadota</taxon>
        <taxon>Gammaproteobacteria</taxon>
        <taxon>Alteromonadales</taxon>
        <taxon>Shewanellaceae</taxon>
        <taxon>Shewanella</taxon>
    </lineage>
</organism>
<dbReference type="PANTHER" id="PTHR42939:SF1">
    <property type="entry name" value="ABC TRANSPORTER ATP-BINDING PROTEIN ALBC-RELATED"/>
    <property type="match status" value="1"/>
</dbReference>
<protein>
    <submittedName>
        <fullName evidence="5">ABC transporter ATP-binding protein</fullName>
    </submittedName>
</protein>
<dbReference type="Proteomes" id="UP001195963">
    <property type="component" value="Unassembled WGS sequence"/>
</dbReference>
<feature type="domain" description="ABC transporter" evidence="4">
    <location>
        <begin position="6"/>
        <end position="232"/>
    </location>
</feature>
<comment type="caution">
    <text evidence="5">The sequence shown here is derived from an EMBL/GenBank/DDBJ whole genome shotgun (WGS) entry which is preliminary data.</text>
</comment>
<evidence type="ECO:0000256" key="2">
    <source>
        <dbReference type="ARBA" id="ARBA00022741"/>
    </source>
</evidence>
<dbReference type="PROSITE" id="PS50893">
    <property type="entry name" value="ABC_TRANSPORTER_2"/>
    <property type="match status" value="1"/>
</dbReference>
<dbReference type="InterPro" id="IPR017871">
    <property type="entry name" value="ABC_transporter-like_CS"/>
</dbReference>
<dbReference type="Pfam" id="PF00005">
    <property type="entry name" value="ABC_tran"/>
    <property type="match status" value="1"/>
</dbReference>
<accession>A0ABS7E1H5</accession>
<dbReference type="SMART" id="SM00382">
    <property type="entry name" value="AAA"/>
    <property type="match status" value="1"/>
</dbReference>
<reference evidence="5 6" key="1">
    <citation type="submission" date="2021-07" db="EMBL/GenBank/DDBJ databases">
        <title>Shewanella sp. nov, isolated from SCS.</title>
        <authorList>
            <person name="Cao W.R."/>
        </authorList>
    </citation>
    <scope>NUCLEOTIDE SEQUENCE [LARGE SCALE GENOMIC DNA]</scope>
    <source>
        <strain evidence="5 6">NR704-98</strain>
    </source>
</reference>
<keyword evidence="3 5" id="KW-0067">ATP-binding</keyword>
<dbReference type="SUPFAM" id="SSF52540">
    <property type="entry name" value="P-loop containing nucleoside triphosphate hydrolases"/>
    <property type="match status" value="1"/>
</dbReference>
<dbReference type="PANTHER" id="PTHR42939">
    <property type="entry name" value="ABC TRANSPORTER ATP-BINDING PROTEIN ALBC-RELATED"/>
    <property type="match status" value="1"/>
</dbReference>
<dbReference type="PROSITE" id="PS00211">
    <property type="entry name" value="ABC_TRANSPORTER_1"/>
    <property type="match status" value="1"/>
</dbReference>
<dbReference type="InterPro" id="IPR003593">
    <property type="entry name" value="AAA+_ATPase"/>
</dbReference>
<keyword evidence="6" id="KW-1185">Reference proteome</keyword>
<dbReference type="GO" id="GO:0016787">
    <property type="term" value="F:hydrolase activity"/>
    <property type="evidence" value="ECO:0007669"/>
    <property type="project" value="UniProtKB-KW"/>
</dbReference>
<sequence>MGNSAVSVNEVSHHFGDFSALKQVSFRVEQGQTMALLGHNGAGKSTLIKIILGLIAPELGEVSLMGAGQCLSSRERCVRLGYLPENVSFYDKLTGEEILTYFAALKGVSKAKVATLIEEFGLGYAKDRQLKTYSKGMKQRLGFAQAILSEPDILMLDEPTVGLDPQASQFLYGKIAELKRTGCAVIVCTHELSLIEPHIDMAMIMAKGERLALGDLNQLRLQSGLKAELKCDGLAQVVKQEQSLLNLYQDDALHFELEQQEEVVRCLTSQYGKFDFSLSKPGLTQIYRHYMGRDMESHIGSEQASRIIPKESLLTRLSSQFLKTRNA</sequence>
<dbReference type="Gene3D" id="3.40.50.300">
    <property type="entry name" value="P-loop containing nucleotide triphosphate hydrolases"/>
    <property type="match status" value="1"/>
</dbReference>
<evidence type="ECO:0000259" key="4">
    <source>
        <dbReference type="PROSITE" id="PS50893"/>
    </source>
</evidence>
<dbReference type="InterPro" id="IPR027417">
    <property type="entry name" value="P-loop_NTPase"/>
</dbReference>